<evidence type="ECO:0000256" key="1">
    <source>
        <dbReference type="SAM" id="MobiDB-lite"/>
    </source>
</evidence>
<evidence type="ECO:0000313" key="2">
    <source>
        <dbReference type="EMBL" id="GAX28297.1"/>
    </source>
</evidence>
<feature type="compositionally biased region" description="Low complexity" evidence="1">
    <location>
        <begin position="1"/>
        <end position="10"/>
    </location>
</feature>
<protein>
    <submittedName>
        <fullName evidence="2">Uncharacterized protein</fullName>
    </submittedName>
</protein>
<reference evidence="2 3" key="1">
    <citation type="journal article" date="2015" name="Plant Cell">
        <title>Oil accumulation by the oleaginous diatom Fistulifera solaris as revealed by the genome and transcriptome.</title>
        <authorList>
            <person name="Tanaka T."/>
            <person name="Maeda Y."/>
            <person name="Veluchamy A."/>
            <person name="Tanaka M."/>
            <person name="Abida H."/>
            <person name="Marechal E."/>
            <person name="Bowler C."/>
            <person name="Muto M."/>
            <person name="Sunaga Y."/>
            <person name="Tanaka M."/>
            <person name="Yoshino T."/>
            <person name="Taniguchi T."/>
            <person name="Fukuda Y."/>
            <person name="Nemoto M."/>
            <person name="Matsumoto M."/>
            <person name="Wong P.S."/>
            <person name="Aburatani S."/>
            <person name="Fujibuchi W."/>
        </authorList>
    </citation>
    <scope>NUCLEOTIDE SEQUENCE [LARGE SCALE GENOMIC DNA]</scope>
    <source>
        <strain evidence="2 3">JPCC DA0580</strain>
    </source>
</reference>
<comment type="caution">
    <text evidence="2">The sequence shown here is derived from an EMBL/GenBank/DDBJ whole genome shotgun (WGS) entry which is preliminary data.</text>
</comment>
<organism evidence="2 3">
    <name type="scientific">Fistulifera solaris</name>
    <name type="common">Oleaginous diatom</name>
    <dbReference type="NCBI Taxonomy" id="1519565"/>
    <lineage>
        <taxon>Eukaryota</taxon>
        <taxon>Sar</taxon>
        <taxon>Stramenopiles</taxon>
        <taxon>Ochrophyta</taxon>
        <taxon>Bacillariophyta</taxon>
        <taxon>Bacillariophyceae</taxon>
        <taxon>Bacillariophycidae</taxon>
        <taxon>Naviculales</taxon>
        <taxon>Naviculaceae</taxon>
        <taxon>Fistulifera</taxon>
    </lineage>
</organism>
<keyword evidence="3" id="KW-1185">Reference proteome</keyword>
<evidence type="ECO:0000313" key="3">
    <source>
        <dbReference type="Proteomes" id="UP000198406"/>
    </source>
</evidence>
<gene>
    <name evidence="2" type="ORF">FisN_27Hh048</name>
</gene>
<feature type="region of interest" description="Disordered" evidence="1">
    <location>
        <begin position="1"/>
        <end position="21"/>
    </location>
</feature>
<dbReference type="Proteomes" id="UP000198406">
    <property type="component" value="Unassembled WGS sequence"/>
</dbReference>
<dbReference type="AlphaFoldDB" id="A0A1Z5KQ37"/>
<dbReference type="InParanoid" id="A0A1Z5KQ37"/>
<accession>A0A1Z5KQ37</accession>
<feature type="compositionally biased region" description="Basic residues" evidence="1">
    <location>
        <begin position="11"/>
        <end position="21"/>
    </location>
</feature>
<name>A0A1Z5KQ37_FISSO</name>
<sequence length="121" mass="14063">MDHATAFGHHGATHLSRRPAKRLQRYRQNSGNSFTLFQAFMSSDSIDLMQKPKKHAWNFPEISWDNDESDYTSDLSSIKRIMSPSKRRKTTRTGMVRSKSMYRDLSQLTHHYSIVPITSVM</sequence>
<proteinExistence type="predicted"/>
<dbReference type="EMBL" id="BDSP01000271">
    <property type="protein sequence ID" value="GAX28297.1"/>
    <property type="molecule type" value="Genomic_DNA"/>
</dbReference>